<dbReference type="PANTHER" id="PTHR46173">
    <property type="entry name" value="CCA TRNA NUCLEOTIDYLTRANSFERASE 1, MITOCHONDRIAL"/>
    <property type="match status" value="1"/>
</dbReference>
<dbReference type="PANTHER" id="PTHR46173:SF1">
    <property type="entry name" value="CCA TRNA NUCLEOTIDYLTRANSFERASE 1, MITOCHONDRIAL"/>
    <property type="match status" value="1"/>
</dbReference>
<organism evidence="11 12">
    <name type="scientific">Lancefieldella rimae</name>
    <dbReference type="NCBI Taxonomy" id="1383"/>
    <lineage>
        <taxon>Bacteria</taxon>
        <taxon>Bacillati</taxon>
        <taxon>Actinomycetota</taxon>
        <taxon>Coriobacteriia</taxon>
        <taxon>Coriobacteriales</taxon>
        <taxon>Atopobiaceae</taxon>
        <taxon>Lancefieldella</taxon>
    </lineage>
</organism>
<dbReference type="EMBL" id="JABZGW010000033">
    <property type="protein sequence ID" value="MBF4807356.1"/>
    <property type="molecule type" value="Genomic_DNA"/>
</dbReference>
<keyword evidence="8 9" id="KW-0694">RNA-binding</keyword>
<sequence>MPPYNQGTDTQAQRASHMLQKLLPEYAVCALEILERAGFEAWIVGGWVRDALLGSATHDIDITTSAHWEQTAETYRAAGYVVHETGTKHGTVTVVVSGHPLEITTYRTEGTYSDHRHPDEVCFVDSIDKDLARRDFTVNAMAFHPRRGLLDPYHGRHDLQQRCIRAVGDAQSRFEEDALRVLRAIRFACKLGFSIEKNTADALSASASRLAFVAQERIGNEMCAIMDAGVMARALRIGFAGVAAAVPELTAMEGFDQQSPYHAYDVCEHTARVCAGVEAFSAGRASCALRWAALLHDVAKPKTFSEDVSHRGHFFGHPEVSAQMAQTILESMAIPQSVVRQAIQLIRWHDLEIDKNIPSIRRFIATLDEGWVGGGALLATQIIELKQADALAKAPACREYALELDGISRMVKQEIQKGVAQNPQDLAVSGTDIMQLLHMGPGPSVGMYLRQLFEAYLAGEVDNTREDLLALLV</sequence>
<evidence type="ECO:0000256" key="1">
    <source>
        <dbReference type="ARBA" id="ARBA00001946"/>
    </source>
</evidence>
<evidence type="ECO:0000256" key="8">
    <source>
        <dbReference type="ARBA" id="ARBA00022884"/>
    </source>
</evidence>
<evidence type="ECO:0000259" key="10">
    <source>
        <dbReference type="SMART" id="SM00471"/>
    </source>
</evidence>
<dbReference type="SMART" id="SM00471">
    <property type="entry name" value="HDc"/>
    <property type="match status" value="1"/>
</dbReference>
<dbReference type="Pfam" id="PF01966">
    <property type="entry name" value="HD"/>
    <property type="match status" value="1"/>
</dbReference>
<name>A0A930VVJ8_9ACTN</name>
<dbReference type="InterPro" id="IPR006675">
    <property type="entry name" value="HDIG_dom"/>
</dbReference>
<comment type="cofactor">
    <cofactor evidence="1">
        <name>Mg(2+)</name>
        <dbReference type="ChEBI" id="CHEBI:18420"/>
    </cofactor>
</comment>
<dbReference type="InterPro" id="IPR002646">
    <property type="entry name" value="PolA_pol_head_dom"/>
</dbReference>
<dbReference type="NCBIfam" id="TIGR00277">
    <property type="entry name" value="HDIG"/>
    <property type="match status" value="1"/>
</dbReference>
<proteinExistence type="inferred from homology"/>
<dbReference type="CDD" id="cd00077">
    <property type="entry name" value="HDc"/>
    <property type="match status" value="1"/>
</dbReference>
<reference evidence="11" key="1">
    <citation type="submission" date="2020-04" db="EMBL/GenBank/DDBJ databases">
        <title>Deep metagenomics examines the oral microbiome during advanced dental caries in children, revealing novel taxa and co-occurrences with host molecules.</title>
        <authorList>
            <person name="Baker J.L."/>
            <person name="Morton J.T."/>
            <person name="Dinis M."/>
            <person name="Alvarez R."/>
            <person name="Tran N.C."/>
            <person name="Knight R."/>
            <person name="Edlund A."/>
        </authorList>
    </citation>
    <scope>NUCLEOTIDE SEQUENCE</scope>
    <source>
        <strain evidence="11">JCVI_38_bin.5</strain>
    </source>
</reference>
<dbReference type="GO" id="GO:0046872">
    <property type="term" value="F:metal ion binding"/>
    <property type="evidence" value="ECO:0007669"/>
    <property type="project" value="UniProtKB-KW"/>
</dbReference>
<comment type="similarity">
    <text evidence="9">Belongs to the tRNA nucleotidyltransferase/poly(A) polymerase family.</text>
</comment>
<dbReference type="Pfam" id="PF13735">
    <property type="entry name" value="tRNA_NucTran2_2"/>
    <property type="match status" value="1"/>
</dbReference>
<dbReference type="InterPro" id="IPR032810">
    <property type="entry name" value="CCA-adding_enz_C"/>
</dbReference>
<dbReference type="GO" id="GO:0000049">
    <property type="term" value="F:tRNA binding"/>
    <property type="evidence" value="ECO:0007669"/>
    <property type="project" value="TreeGrafter"/>
</dbReference>
<keyword evidence="7" id="KW-0460">Magnesium</keyword>
<dbReference type="InterPro" id="IPR050264">
    <property type="entry name" value="Bact_CCA-adding_enz_type3_sf"/>
</dbReference>
<dbReference type="InterPro" id="IPR032828">
    <property type="entry name" value="PolyA_RNA-bd"/>
</dbReference>
<keyword evidence="3" id="KW-0819">tRNA processing</keyword>
<evidence type="ECO:0000256" key="9">
    <source>
        <dbReference type="RuleBase" id="RU003953"/>
    </source>
</evidence>
<dbReference type="Gene3D" id="3.30.460.10">
    <property type="entry name" value="Beta Polymerase, domain 2"/>
    <property type="match status" value="1"/>
</dbReference>
<comment type="caution">
    <text evidence="11">The sequence shown here is derived from an EMBL/GenBank/DDBJ whole genome shotgun (WGS) entry which is preliminary data.</text>
</comment>
<dbReference type="Pfam" id="PF01743">
    <property type="entry name" value="PolyA_pol"/>
    <property type="match status" value="1"/>
</dbReference>
<evidence type="ECO:0000313" key="11">
    <source>
        <dbReference type="EMBL" id="MBF4807356.1"/>
    </source>
</evidence>
<dbReference type="Proteomes" id="UP000698335">
    <property type="component" value="Unassembled WGS sequence"/>
</dbReference>
<feature type="domain" description="HD/PDEase" evidence="10">
    <location>
        <begin position="262"/>
        <end position="403"/>
    </location>
</feature>
<evidence type="ECO:0000313" key="12">
    <source>
        <dbReference type="Proteomes" id="UP000698335"/>
    </source>
</evidence>
<gene>
    <name evidence="11" type="ORF">HXK26_01475</name>
</gene>
<dbReference type="GO" id="GO:0016779">
    <property type="term" value="F:nucleotidyltransferase activity"/>
    <property type="evidence" value="ECO:0007669"/>
    <property type="project" value="UniProtKB-KW"/>
</dbReference>
<dbReference type="Pfam" id="PF12627">
    <property type="entry name" value="PolyA_pol_RNAbd"/>
    <property type="match status" value="1"/>
</dbReference>
<evidence type="ECO:0000256" key="6">
    <source>
        <dbReference type="ARBA" id="ARBA00022741"/>
    </source>
</evidence>
<keyword evidence="2 9" id="KW-0808">Transferase</keyword>
<dbReference type="Gene3D" id="1.10.246.80">
    <property type="match status" value="1"/>
</dbReference>
<dbReference type="GO" id="GO:0008033">
    <property type="term" value="P:tRNA processing"/>
    <property type="evidence" value="ECO:0007669"/>
    <property type="project" value="UniProtKB-KW"/>
</dbReference>
<dbReference type="CDD" id="cd05398">
    <property type="entry name" value="NT_ClassII-CCAase"/>
    <property type="match status" value="1"/>
</dbReference>
<evidence type="ECO:0000256" key="7">
    <source>
        <dbReference type="ARBA" id="ARBA00022842"/>
    </source>
</evidence>
<accession>A0A930VVJ8</accession>
<evidence type="ECO:0000256" key="2">
    <source>
        <dbReference type="ARBA" id="ARBA00022679"/>
    </source>
</evidence>
<dbReference type="SUPFAM" id="SSF81891">
    <property type="entry name" value="Poly A polymerase C-terminal region-like"/>
    <property type="match status" value="1"/>
</dbReference>
<evidence type="ECO:0000256" key="4">
    <source>
        <dbReference type="ARBA" id="ARBA00022695"/>
    </source>
</evidence>
<dbReference type="GO" id="GO:0000166">
    <property type="term" value="F:nucleotide binding"/>
    <property type="evidence" value="ECO:0007669"/>
    <property type="project" value="UniProtKB-KW"/>
</dbReference>
<dbReference type="AlphaFoldDB" id="A0A930VVJ8"/>
<evidence type="ECO:0000256" key="5">
    <source>
        <dbReference type="ARBA" id="ARBA00022723"/>
    </source>
</evidence>
<dbReference type="Gene3D" id="1.10.3090.10">
    <property type="entry name" value="cca-adding enzyme, domain 2"/>
    <property type="match status" value="1"/>
</dbReference>
<evidence type="ECO:0000256" key="3">
    <source>
        <dbReference type="ARBA" id="ARBA00022694"/>
    </source>
</evidence>
<dbReference type="SUPFAM" id="SSF81301">
    <property type="entry name" value="Nucleotidyltransferase"/>
    <property type="match status" value="1"/>
</dbReference>
<keyword evidence="6" id="KW-0547">Nucleotide-binding</keyword>
<keyword evidence="4" id="KW-0548">Nucleotidyltransferase</keyword>
<dbReference type="InterPro" id="IPR003607">
    <property type="entry name" value="HD/PDEase_dom"/>
</dbReference>
<dbReference type="InterPro" id="IPR006674">
    <property type="entry name" value="HD_domain"/>
</dbReference>
<dbReference type="InterPro" id="IPR043519">
    <property type="entry name" value="NT_sf"/>
</dbReference>
<protein>
    <submittedName>
        <fullName evidence="11">HD domain-containing protein</fullName>
    </submittedName>
</protein>
<keyword evidence="5" id="KW-0479">Metal-binding</keyword>